<dbReference type="CDD" id="cd06553">
    <property type="entry name" value="ASCH_Ef3133_like"/>
    <property type="match status" value="1"/>
</dbReference>
<dbReference type="InterPro" id="IPR007374">
    <property type="entry name" value="ASCH_domain"/>
</dbReference>
<name>A0ABM9CZ90_9BACL</name>
<evidence type="ECO:0000259" key="1">
    <source>
        <dbReference type="SMART" id="SM01022"/>
    </source>
</evidence>
<dbReference type="PANTHER" id="PTHR39203">
    <property type="entry name" value="CYTOPLASMIC PROTEIN-RELATED"/>
    <property type="match status" value="1"/>
</dbReference>
<dbReference type="PANTHER" id="PTHR39203:SF1">
    <property type="entry name" value="CYTOPLASMIC PROTEIN"/>
    <property type="match status" value="1"/>
</dbReference>
<proteinExistence type="predicted"/>
<dbReference type="Gene3D" id="3.10.400.10">
    <property type="entry name" value="Sulfate adenylyltransferase"/>
    <property type="match status" value="1"/>
</dbReference>
<organism evidence="2 3">
    <name type="scientific">Paenibacillus allorhizoplanae</name>
    <dbReference type="NCBI Taxonomy" id="2905648"/>
    <lineage>
        <taxon>Bacteria</taxon>
        <taxon>Bacillati</taxon>
        <taxon>Bacillota</taxon>
        <taxon>Bacilli</taxon>
        <taxon>Bacillales</taxon>
        <taxon>Paenibacillaceae</taxon>
        <taxon>Paenibacillus</taxon>
    </lineage>
</organism>
<sequence>MNQVTQAYWDDYWKEGEKPQSVSAWMFGDNPDYLAQLVTDGVKTATCSGHIFYELENEPIPTINNYSIILNSHENPVAIIKTTEVTLQPMNKVTKEFAFAEGEGDRTLRYWKAVHEKFFKNALSEIGREFSEDMILVCERFKVIDVKK</sequence>
<dbReference type="SMART" id="SM01022">
    <property type="entry name" value="ASCH"/>
    <property type="match status" value="1"/>
</dbReference>
<gene>
    <name evidence="2" type="ORF">PAECIP111891_07013</name>
</gene>
<dbReference type="InterPro" id="IPR015947">
    <property type="entry name" value="PUA-like_sf"/>
</dbReference>
<reference evidence="2" key="1">
    <citation type="submission" date="2022-01" db="EMBL/GenBank/DDBJ databases">
        <authorList>
            <person name="Criscuolo A."/>
        </authorList>
    </citation>
    <scope>NUCLEOTIDE SEQUENCE</scope>
    <source>
        <strain evidence="2">CIP111891</strain>
    </source>
</reference>
<dbReference type="Pfam" id="PF04266">
    <property type="entry name" value="ASCH"/>
    <property type="match status" value="1"/>
</dbReference>
<dbReference type="InterPro" id="IPR009326">
    <property type="entry name" value="DUF984"/>
</dbReference>
<dbReference type="PIRSF" id="PIRSF021320">
    <property type="entry name" value="DUF984"/>
    <property type="match status" value="1"/>
</dbReference>
<evidence type="ECO:0000313" key="2">
    <source>
        <dbReference type="EMBL" id="CAH1232463.1"/>
    </source>
</evidence>
<accession>A0ABM9CZ90</accession>
<dbReference type="RefSeq" id="WP_236293504.1">
    <property type="nucleotide sequence ID" value="NZ_CAKMMW010000050.1"/>
</dbReference>
<keyword evidence="3" id="KW-1185">Reference proteome</keyword>
<dbReference type="EMBL" id="CAKMMW010000050">
    <property type="protein sequence ID" value="CAH1232463.1"/>
    <property type="molecule type" value="Genomic_DNA"/>
</dbReference>
<feature type="domain" description="ASCH" evidence="1">
    <location>
        <begin position="25"/>
        <end position="145"/>
    </location>
</feature>
<comment type="caution">
    <text evidence="2">The sequence shown here is derived from an EMBL/GenBank/DDBJ whole genome shotgun (WGS) entry which is preliminary data.</text>
</comment>
<dbReference type="Proteomes" id="UP000838821">
    <property type="component" value="Unassembled WGS sequence"/>
</dbReference>
<evidence type="ECO:0000313" key="3">
    <source>
        <dbReference type="Proteomes" id="UP000838821"/>
    </source>
</evidence>
<protein>
    <recommendedName>
        <fullName evidence="1">ASCH domain-containing protein</fullName>
    </recommendedName>
</protein>
<dbReference type="SUPFAM" id="SSF88697">
    <property type="entry name" value="PUA domain-like"/>
    <property type="match status" value="1"/>
</dbReference>